<comment type="caution">
    <text evidence="3">The sequence shown here is derived from an EMBL/GenBank/DDBJ whole genome shotgun (WGS) entry which is preliminary data.</text>
</comment>
<name>A0ABP4EBN3_9ACTN</name>
<reference evidence="4" key="1">
    <citation type="journal article" date="2019" name="Int. J. Syst. Evol. Microbiol.">
        <title>The Global Catalogue of Microorganisms (GCM) 10K type strain sequencing project: providing services to taxonomists for standard genome sequencing and annotation.</title>
        <authorList>
            <consortium name="The Broad Institute Genomics Platform"/>
            <consortium name="The Broad Institute Genome Sequencing Center for Infectious Disease"/>
            <person name="Wu L."/>
            <person name="Ma J."/>
        </authorList>
    </citation>
    <scope>NUCLEOTIDE SEQUENCE [LARGE SCALE GENOMIC DNA]</scope>
    <source>
        <strain evidence="4">JCM 13002</strain>
    </source>
</reference>
<dbReference type="PANTHER" id="PTHR30336:SF4">
    <property type="entry name" value="ENVELOPE BIOGENESIS FACTOR ELYC"/>
    <property type="match status" value="1"/>
</dbReference>
<sequence length="335" mass="34564">MVAFLLAAVLLVLFVIGATRDLRRLSNAVLLGLAVAAGGAGALGPPGRLPPGTARAVADAMPVAALLAALAVAVLLVGNGVLMVRRAGGSPVHLLPLLAGSAGLVLIGVLWTAARVDSRPLHAAAAAALLVAGYLAFLLLCCLGYSALYGRIPPPRQVDFVVALGAGLDDDDRVSPLLAARLDRALGLRAEQERNGPPAPVLVVSGGKGTDEQLSEAEAMARYAADRGVPAAAVLREDRSRNTAENLRFSDRLMRENRPDYRCTVVTSNFHVLRTAVEARRAGVSGQVVGAPTAGVLWPGAVLREFGALLLCYPRTNAGAVLLLAVLGATAGWRP</sequence>
<dbReference type="CDD" id="cd06259">
    <property type="entry name" value="YdcF-like"/>
    <property type="match status" value="1"/>
</dbReference>
<accession>A0ABP4EBN3</accession>
<dbReference type="PANTHER" id="PTHR30336">
    <property type="entry name" value="INNER MEMBRANE PROTEIN, PROBABLE PERMEASE"/>
    <property type="match status" value="1"/>
</dbReference>
<keyword evidence="1" id="KW-0472">Membrane</keyword>
<gene>
    <name evidence="3" type="ORF">GCM10009663_45680</name>
</gene>
<organism evidence="3 4">
    <name type="scientific">Kitasatospora arboriphila</name>
    <dbReference type="NCBI Taxonomy" id="258052"/>
    <lineage>
        <taxon>Bacteria</taxon>
        <taxon>Bacillati</taxon>
        <taxon>Actinomycetota</taxon>
        <taxon>Actinomycetes</taxon>
        <taxon>Kitasatosporales</taxon>
        <taxon>Streptomycetaceae</taxon>
        <taxon>Kitasatospora</taxon>
    </lineage>
</organism>
<evidence type="ECO:0000313" key="3">
    <source>
        <dbReference type="EMBL" id="GAA1097621.1"/>
    </source>
</evidence>
<feature type="transmembrane region" description="Helical" evidence="1">
    <location>
        <begin position="126"/>
        <end position="148"/>
    </location>
</feature>
<feature type="transmembrane region" description="Helical" evidence="1">
    <location>
        <begin position="56"/>
        <end position="82"/>
    </location>
</feature>
<dbReference type="EMBL" id="BAAALD010000046">
    <property type="protein sequence ID" value="GAA1097621.1"/>
    <property type="molecule type" value="Genomic_DNA"/>
</dbReference>
<keyword evidence="1" id="KW-0812">Transmembrane</keyword>
<dbReference type="InterPro" id="IPR051599">
    <property type="entry name" value="Cell_Envelope_Assoc"/>
</dbReference>
<protein>
    <recommendedName>
        <fullName evidence="2">DUF218 domain-containing protein</fullName>
    </recommendedName>
</protein>
<keyword evidence="1" id="KW-1133">Transmembrane helix</keyword>
<proteinExistence type="predicted"/>
<keyword evidence="4" id="KW-1185">Reference proteome</keyword>
<dbReference type="Gene3D" id="3.40.50.620">
    <property type="entry name" value="HUPs"/>
    <property type="match status" value="1"/>
</dbReference>
<dbReference type="InterPro" id="IPR014729">
    <property type="entry name" value="Rossmann-like_a/b/a_fold"/>
</dbReference>
<dbReference type="Pfam" id="PF02698">
    <property type="entry name" value="DUF218"/>
    <property type="match status" value="1"/>
</dbReference>
<evidence type="ECO:0000259" key="2">
    <source>
        <dbReference type="Pfam" id="PF02698"/>
    </source>
</evidence>
<evidence type="ECO:0000313" key="4">
    <source>
        <dbReference type="Proteomes" id="UP001499987"/>
    </source>
</evidence>
<dbReference type="InterPro" id="IPR003848">
    <property type="entry name" value="DUF218"/>
</dbReference>
<dbReference type="RefSeq" id="WP_344625513.1">
    <property type="nucleotide sequence ID" value="NZ_BAAALD010000046.1"/>
</dbReference>
<feature type="transmembrane region" description="Helical" evidence="1">
    <location>
        <begin position="27"/>
        <end position="44"/>
    </location>
</feature>
<evidence type="ECO:0000256" key="1">
    <source>
        <dbReference type="SAM" id="Phobius"/>
    </source>
</evidence>
<feature type="domain" description="DUF218" evidence="2">
    <location>
        <begin position="159"/>
        <end position="298"/>
    </location>
</feature>
<dbReference type="Proteomes" id="UP001499987">
    <property type="component" value="Unassembled WGS sequence"/>
</dbReference>
<feature type="transmembrane region" description="Helical" evidence="1">
    <location>
        <begin position="94"/>
        <end position="114"/>
    </location>
</feature>